<evidence type="ECO:0000256" key="1">
    <source>
        <dbReference type="ARBA" id="ARBA00023002"/>
    </source>
</evidence>
<feature type="transmembrane region" description="Helical" evidence="2">
    <location>
        <begin position="23"/>
        <end position="42"/>
    </location>
</feature>
<evidence type="ECO:0000313" key="3">
    <source>
        <dbReference type="EMBL" id="PWA78703.1"/>
    </source>
</evidence>
<dbReference type="InterPro" id="IPR001128">
    <property type="entry name" value="Cyt_P450"/>
</dbReference>
<keyword evidence="2" id="KW-0472">Membrane</keyword>
<dbReference type="GO" id="GO:0020037">
    <property type="term" value="F:heme binding"/>
    <property type="evidence" value="ECO:0007669"/>
    <property type="project" value="InterPro"/>
</dbReference>
<dbReference type="GO" id="GO:0004497">
    <property type="term" value="F:monooxygenase activity"/>
    <property type="evidence" value="ECO:0007669"/>
    <property type="project" value="InterPro"/>
</dbReference>
<accession>A0A2U1NYU1</accession>
<dbReference type="InterPro" id="IPR002401">
    <property type="entry name" value="Cyt_P450_E_grp-I"/>
</dbReference>
<dbReference type="PANTHER" id="PTHR47951">
    <property type="entry name" value="OS08G0547900 PROTEIN"/>
    <property type="match status" value="1"/>
</dbReference>
<dbReference type="AlphaFoldDB" id="A0A2U1NYU1"/>
<dbReference type="EMBL" id="PKPP01001953">
    <property type="protein sequence ID" value="PWA78703.1"/>
    <property type="molecule type" value="Genomic_DNA"/>
</dbReference>
<keyword evidence="4" id="KW-1185">Reference proteome</keyword>
<dbReference type="InterPro" id="IPR036396">
    <property type="entry name" value="Cyt_P450_sf"/>
</dbReference>
<dbReference type="Proteomes" id="UP000245207">
    <property type="component" value="Unassembled WGS sequence"/>
</dbReference>
<keyword evidence="2" id="KW-0812">Transmembrane</keyword>
<dbReference type="Gene3D" id="1.10.630.10">
    <property type="entry name" value="Cytochrome P450"/>
    <property type="match status" value="1"/>
</dbReference>
<proteinExistence type="predicted"/>
<name>A0A2U1NYU1_ARTAN</name>
<gene>
    <name evidence="3" type="ORF">CTI12_AA213210</name>
</gene>
<protein>
    <submittedName>
        <fullName evidence="3">Cytochrome P450</fullName>
    </submittedName>
</protein>
<dbReference type="GO" id="GO:0016705">
    <property type="term" value="F:oxidoreductase activity, acting on paired donors, with incorporation or reduction of molecular oxygen"/>
    <property type="evidence" value="ECO:0007669"/>
    <property type="project" value="InterPro"/>
</dbReference>
<comment type="caution">
    <text evidence="3">The sequence shown here is derived from an EMBL/GenBank/DDBJ whole genome shotgun (WGS) entry which is preliminary data.</text>
</comment>
<dbReference type="GO" id="GO:0005506">
    <property type="term" value="F:iron ion binding"/>
    <property type="evidence" value="ECO:0007669"/>
    <property type="project" value="InterPro"/>
</dbReference>
<keyword evidence="1" id="KW-0560">Oxidoreductase</keyword>
<dbReference type="Pfam" id="PF00067">
    <property type="entry name" value="p450"/>
    <property type="match status" value="1"/>
</dbReference>
<keyword evidence="2" id="KW-1133">Transmembrane helix</keyword>
<sequence>MVQLNNHVSWWWDVMMSGNKDESYLLVLVITIVIVILAILWYKSSSSNAAPSLPPGPRSLPIVGFLPFLGSEPHKQFTKMAETYGPIFKVYLGSQLNILISSPELAKEMFRDQDENFSNRNPGIATSIISYGVQDLVWSDYNSTWRNLRKILVQEVLNNKSLQETGSFRRDEVRKTIKNVFTKIGTNISINELSFSTEANVLTSMIWGNSSVEEAKDGGQFHLTISKIFGLLTKPNVSDFIPSLAWLDLQGVARDMKRELQRMDQIITRIINNRIESNSRRSKDAVQHEGKKDLLQVLLELNDQKTATSPSMTQIKALIMVRFITCRVISTNKISS</sequence>
<dbReference type="SUPFAM" id="SSF48264">
    <property type="entry name" value="Cytochrome P450"/>
    <property type="match status" value="1"/>
</dbReference>
<dbReference type="STRING" id="35608.A0A2U1NYU1"/>
<evidence type="ECO:0000313" key="4">
    <source>
        <dbReference type="Proteomes" id="UP000245207"/>
    </source>
</evidence>
<dbReference type="PANTHER" id="PTHR47951:SF7">
    <property type="entry name" value="FLAVONOID 3',5'-HYDROXYLASE-LIKE ISOFORM X1"/>
    <property type="match status" value="1"/>
</dbReference>
<organism evidence="3 4">
    <name type="scientific">Artemisia annua</name>
    <name type="common">Sweet wormwood</name>
    <dbReference type="NCBI Taxonomy" id="35608"/>
    <lineage>
        <taxon>Eukaryota</taxon>
        <taxon>Viridiplantae</taxon>
        <taxon>Streptophyta</taxon>
        <taxon>Embryophyta</taxon>
        <taxon>Tracheophyta</taxon>
        <taxon>Spermatophyta</taxon>
        <taxon>Magnoliopsida</taxon>
        <taxon>eudicotyledons</taxon>
        <taxon>Gunneridae</taxon>
        <taxon>Pentapetalae</taxon>
        <taxon>asterids</taxon>
        <taxon>campanulids</taxon>
        <taxon>Asterales</taxon>
        <taxon>Asteraceae</taxon>
        <taxon>Asteroideae</taxon>
        <taxon>Anthemideae</taxon>
        <taxon>Artemisiinae</taxon>
        <taxon>Artemisia</taxon>
    </lineage>
</organism>
<dbReference type="OrthoDB" id="2789670at2759"/>
<evidence type="ECO:0000256" key="2">
    <source>
        <dbReference type="SAM" id="Phobius"/>
    </source>
</evidence>
<dbReference type="PRINTS" id="PR00463">
    <property type="entry name" value="EP450I"/>
</dbReference>
<reference evidence="3 4" key="1">
    <citation type="journal article" date="2018" name="Mol. Plant">
        <title>The genome of Artemisia annua provides insight into the evolution of Asteraceae family and artemisinin biosynthesis.</title>
        <authorList>
            <person name="Shen Q."/>
            <person name="Zhang L."/>
            <person name="Liao Z."/>
            <person name="Wang S."/>
            <person name="Yan T."/>
            <person name="Shi P."/>
            <person name="Liu M."/>
            <person name="Fu X."/>
            <person name="Pan Q."/>
            <person name="Wang Y."/>
            <person name="Lv Z."/>
            <person name="Lu X."/>
            <person name="Zhang F."/>
            <person name="Jiang W."/>
            <person name="Ma Y."/>
            <person name="Chen M."/>
            <person name="Hao X."/>
            <person name="Li L."/>
            <person name="Tang Y."/>
            <person name="Lv G."/>
            <person name="Zhou Y."/>
            <person name="Sun X."/>
            <person name="Brodelius P.E."/>
            <person name="Rose J.K.C."/>
            <person name="Tang K."/>
        </authorList>
    </citation>
    <scope>NUCLEOTIDE SEQUENCE [LARGE SCALE GENOMIC DNA]</scope>
    <source>
        <strain evidence="4">cv. Huhao1</strain>
        <tissue evidence="3">Leaf</tissue>
    </source>
</reference>